<dbReference type="PANTHER" id="PTHR46793">
    <property type="entry name" value="1700018F24RIK PROTEIN-RELATED-RELATED"/>
    <property type="match status" value="1"/>
</dbReference>
<name>A0A8T2JFZ0_9PIPI</name>
<dbReference type="SMART" id="SM00229">
    <property type="entry name" value="RasGEFN"/>
    <property type="match status" value="1"/>
</dbReference>
<feature type="domain" description="N-terminal Ras-GEF" evidence="2">
    <location>
        <begin position="88"/>
        <end position="218"/>
    </location>
</feature>
<gene>
    <name evidence="3" type="ORF">GDO86_006928</name>
</gene>
<dbReference type="AlphaFoldDB" id="A0A8T2JFZ0"/>
<proteinExistence type="predicted"/>
<dbReference type="InterPro" id="IPR000651">
    <property type="entry name" value="Ras-like_Gua-exchang_fac_N"/>
</dbReference>
<dbReference type="CDD" id="cd06224">
    <property type="entry name" value="REM"/>
    <property type="match status" value="1"/>
</dbReference>
<reference evidence="3" key="1">
    <citation type="thesis" date="2020" institute="ProQuest LLC" country="789 East Eisenhower Parkway, Ann Arbor, MI, USA">
        <title>Comparative Genomics and Chromosome Evolution.</title>
        <authorList>
            <person name="Mudd A.B."/>
        </authorList>
    </citation>
    <scope>NUCLEOTIDE SEQUENCE</scope>
    <source>
        <strain evidence="3">Female2</strain>
        <tissue evidence="3">Blood</tissue>
    </source>
</reference>
<dbReference type="InterPro" id="IPR023578">
    <property type="entry name" value="Ras_GEF_dom_sf"/>
</dbReference>
<dbReference type="PANTHER" id="PTHR46793:SF3">
    <property type="entry name" value="RIKEN CDNA 4930596D02 GENE"/>
    <property type="match status" value="1"/>
</dbReference>
<evidence type="ECO:0000256" key="1">
    <source>
        <dbReference type="PROSITE-ProRule" id="PRU00135"/>
    </source>
</evidence>
<dbReference type="SUPFAM" id="SSF48366">
    <property type="entry name" value="Ras GEF"/>
    <property type="match status" value="1"/>
</dbReference>
<dbReference type="OrthoDB" id="26687at2759"/>
<evidence type="ECO:0000313" key="3">
    <source>
        <dbReference type="EMBL" id="KAG8441376.1"/>
    </source>
</evidence>
<comment type="caution">
    <text evidence="3">The sequence shown here is derived from an EMBL/GenBank/DDBJ whole genome shotgun (WGS) entry which is preliminary data.</text>
</comment>
<evidence type="ECO:0000313" key="4">
    <source>
        <dbReference type="Proteomes" id="UP000812440"/>
    </source>
</evidence>
<keyword evidence="4" id="KW-1185">Reference proteome</keyword>
<sequence length="244" mass="28000">MFGDTGSRNSLSLDLDMSWGIVLRAYRCLTTDAHEESGYPNPMQEWGEEVEDGALYGVTLRRMRTESPTTDCLAVPLSPGYVHYKTCKVRTLRAGTLKKLVENLLVEYQGTDPCYVPTFLSTYRAFTTPEKVLELLLDRRLKKASDEEGLPPGSPVPDTPSVQRVVRCVLHTWLEKHPQDFQDSPHCLQIISSYLGCDKREAPNPFFALYKAWRESWKRTQHRRKDGKLIPTYQKETERLLETS</sequence>
<dbReference type="PROSITE" id="PS50212">
    <property type="entry name" value="RASGEF_NTER"/>
    <property type="match status" value="1"/>
</dbReference>
<organism evidence="3 4">
    <name type="scientific">Hymenochirus boettgeri</name>
    <name type="common">Congo dwarf clawed frog</name>
    <dbReference type="NCBI Taxonomy" id="247094"/>
    <lineage>
        <taxon>Eukaryota</taxon>
        <taxon>Metazoa</taxon>
        <taxon>Chordata</taxon>
        <taxon>Craniata</taxon>
        <taxon>Vertebrata</taxon>
        <taxon>Euteleostomi</taxon>
        <taxon>Amphibia</taxon>
        <taxon>Batrachia</taxon>
        <taxon>Anura</taxon>
        <taxon>Pipoidea</taxon>
        <taxon>Pipidae</taxon>
        <taxon>Pipinae</taxon>
        <taxon>Hymenochirus</taxon>
    </lineage>
</organism>
<dbReference type="EMBL" id="JAACNH010000006">
    <property type="protein sequence ID" value="KAG8441376.1"/>
    <property type="molecule type" value="Genomic_DNA"/>
</dbReference>
<dbReference type="GO" id="GO:0005085">
    <property type="term" value="F:guanyl-nucleotide exchange factor activity"/>
    <property type="evidence" value="ECO:0007669"/>
    <property type="project" value="UniProtKB-KW"/>
</dbReference>
<dbReference type="Proteomes" id="UP000812440">
    <property type="component" value="Chromosome 3"/>
</dbReference>
<accession>A0A8T2JFZ0</accession>
<dbReference type="Gene3D" id="1.20.870.10">
    <property type="entry name" value="Son of sevenless (SoS) protein Chain: S domain 1"/>
    <property type="match status" value="1"/>
</dbReference>
<dbReference type="Pfam" id="PF00618">
    <property type="entry name" value="RasGEF_N"/>
    <property type="match status" value="1"/>
</dbReference>
<protein>
    <recommendedName>
        <fullName evidence="2">N-terminal Ras-GEF domain-containing protein</fullName>
    </recommendedName>
</protein>
<evidence type="ECO:0000259" key="2">
    <source>
        <dbReference type="PROSITE" id="PS50212"/>
    </source>
</evidence>
<keyword evidence="1" id="KW-0344">Guanine-nucleotide releasing factor</keyword>